<dbReference type="EMBL" id="SOZE01000037">
    <property type="protein sequence ID" value="TFF33910.1"/>
    <property type="molecule type" value="Genomic_DNA"/>
</dbReference>
<dbReference type="AlphaFoldDB" id="A0A4Y8S5U6"/>
<proteinExistence type="predicted"/>
<dbReference type="PROSITE" id="PS51257">
    <property type="entry name" value="PROKAR_LIPOPROTEIN"/>
    <property type="match status" value="1"/>
</dbReference>
<keyword evidence="3" id="KW-1185">Reference proteome</keyword>
<dbReference type="OrthoDB" id="714262at2"/>
<reference evidence="2 3" key="1">
    <citation type="journal article" date="2017" name="Int. J. Syst. Evol. Microbiol.">
        <title>Mucilaginibacterpsychrotolerans sp. nov., isolated from peatlands.</title>
        <authorList>
            <person name="Deng Y."/>
            <person name="Shen L."/>
            <person name="Xu B."/>
            <person name="Liu Y."/>
            <person name="Gu Z."/>
            <person name="Liu H."/>
            <person name="Zhou Y."/>
        </authorList>
    </citation>
    <scope>NUCLEOTIDE SEQUENCE [LARGE SCALE GENOMIC DNA]</scope>
    <source>
        <strain evidence="2 3">NH7-4</strain>
    </source>
</reference>
<comment type="caution">
    <text evidence="2">The sequence shown here is derived from an EMBL/GenBank/DDBJ whole genome shotgun (WGS) entry which is preliminary data.</text>
</comment>
<protein>
    <recommendedName>
        <fullName evidence="4">Carboxypeptidase-like regulatory domain-containing protein</fullName>
    </recommendedName>
</protein>
<sequence>MRPLLLLITLLFLFSCAGAQVISGKLIDKETGMPVKHITITSQSGVAYTDDSGVFRLKISKTSDTIRIKTLAYKSFKLAASDWGGFMRTIELEISYKQLGEVTITAKRNYDKDSLSLRKEYAKTFNFRGPKFTEIFRSPSPYVPFAVMSIDVGMLFKAITKKHNRDYKLQQILLRDERENHVSARFNKRLLGDITRLAGDSLENFMSRYRPTAAVLDKLSDYELIQYIKNSLEKFKASGGKNDALPKLLKEGESLE</sequence>
<evidence type="ECO:0000313" key="3">
    <source>
        <dbReference type="Proteomes" id="UP000297540"/>
    </source>
</evidence>
<dbReference type="SUPFAM" id="SSF49464">
    <property type="entry name" value="Carboxypeptidase regulatory domain-like"/>
    <property type="match status" value="1"/>
</dbReference>
<name>A0A4Y8S5U6_9SPHI</name>
<organism evidence="2 3">
    <name type="scientific">Mucilaginibacter psychrotolerans</name>
    <dbReference type="NCBI Taxonomy" id="1524096"/>
    <lineage>
        <taxon>Bacteria</taxon>
        <taxon>Pseudomonadati</taxon>
        <taxon>Bacteroidota</taxon>
        <taxon>Sphingobacteriia</taxon>
        <taxon>Sphingobacteriales</taxon>
        <taxon>Sphingobacteriaceae</taxon>
        <taxon>Mucilaginibacter</taxon>
    </lineage>
</organism>
<evidence type="ECO:0000313" key="2">
    <source>
        <dbReference type="EMBL" id="TFF33910.1"/>
    </source>
</evidence>
<feature type="chain" id="PRO_5021490713" description="Carboxypeptidase-like regulatory domain-containing protein" evidence="1">
    <location>
        <begin position="20"/>
        <end position="256"/>
    </location>
</feature>
<accession>A0A4Y8S5U6</accession>
<keyword evidence="1" id="KW-0732">Signal</keyword>
<feature type="signal peptide" evidence="1">
    <location>
        <begin position="1"/>
        <end position="19"/>
    </location>
</feature>
<dbReference type="Proteomes" id="UP000297540">
    <property type="component" value="Unassembled WGS sequence"/>
</dbReference>
<gene>
    <name evidence="2" type="ORF">E2R66_23825</name>
</gene>
<evidence type="ECO:0008006" key="4">
    <source>
        <dbReference type="Google" id="ProtNLM"/>
    </source>
</evidence>
<dbReference type="InterPro" id="IPR008969">
    <property type="entry name" value="CarboxyPept-like_regulatory"/>
</dbReference>
<evidence type="ECO:0000256" key="1">
    <source>
        <dbReference type="SAM" id="SignalP"/>
    </source>
</evidence>
<dbReference type="RefSeq" id="WP_133235652.1">
    <property type="nucleotide sequence ID" value="NZ_SOZE01000037.1"/>
</dbReference>